<dbReference type="Proteomes" id="UP000184694">
    <property type="component" value="Unassembled WGS sequence"/>
</dbReference>
<organism evidence="1 2">
    <name type="scientific">Halodesulfovibrio marinisediminis DSM 17456</name>
    <dbReference type="NCBI Taxonomy" id="1121457"/>
    <lineage>
        <taxon>Bacteria</taxon>
        <taxon>Pseudomonadati</taxon>
        <taxon>Thermodesulfobacteriota</taxon>
        <taxon>Desulfovibrionia</taxon>
        <taxon>Desulfovibrionales</taxon>
        <taxon>Desulfovibrionaceae</taxon>
        <taxon>Halodesulfovibrio</taxon>
    </lineage>
</organism>
<evidence type="ECO:0000313" key="2">
    <source>
        <dbReference type="Proteomes" id="UP000184694"/>
    </source>
</evidence>
<proteinExistence type="predicted"/>
<sequence>MSQPVEHADHVMNLYNIARSLNLMHEEFGEKYPELVFILQSMEKAVDDAAAHFDGMEERITE</sequence>
<reference evidence="2" key="1">
    <citation type="submission" date="2016-11" db="EMBL/GenBank/DDBJ databases">
        <authorList>
            <person name="Varghese N."/>
            <person name="Submissions S."/>
        </authorList>
    </citation>
    <scope>NUCLEOTIDE SEQUENCE [LARGE SCALE GENOMIC DNA]</scope>
    <source>
        <strain evidence="2">DSM 17456</strain>
    </source>
</reference>
<evidence type="ECO:0000313" key="1">
    <source>
        <dbReference type="EMBL" id="SIN73088.1"/>
    </source>
</evidence>
<gene>
    <name evidence="1" type="ORF">SAMN02745161_0398</name>
</gene>
<dbReference type="STRING" id="1121457.SAMN02745161_0398"/>
<keyword evidence="2" id="KW-1185">Reference proteome</keyword>
<name>A0A1N6DQL2_9BACT</name>
<dbReference type="AlphaFoldDB" id="A0A1N6DQL2"/>
<dbReference type="EMBL" id="FSRG01000003">
    <property type="protein sequence ID" value="SIN73088.1"/>
    <property type="molecule type" value="Genomic_DNA"/>
</dbReference>
<dbReference type="OrthoDB" id="5466616at2"/>
<dbReference type="RefSeq" id="WP_074215284.1">
    <property type="nucleotide sequence ID" value="NZ_FSRG01000003.1"/>
</dbReference>
<accession>A0A1N6DQL2</accession>
<protein>
    <submittedName>
        <fullName evidence="1">Uncharacterized protein</fullName>
    </submittedName>
</protein>